<sequence length="220" mass="22918">MDGDELWTTIDTERSTLADLLEELAPAEWEHPSLCAGWRVRDVAAHLTLAHTGAASALPALVRARGSFDRMVHDTACAASVAPPAQLVAGIRAMVGSRRHAVGTTQLEPLIDVLVHGQDIAVPLGRERAVPPAAAAAAATRVWSMGWPFWARRRLRGVQLVATDSDWHAGSGPVVQGSTGALLMVLTGRRCGVAQLSGPGVVELAGAPAGRGGGSGARWP</sequence>
<name>A0A098Y4U5_9ACTN</name>
<dbReference type="AlphaFoldDB" id="A0A098Y4U5"/>
<dbReference type="Proteomes" id="UP000029713">
    <property type="component" value="Unassembled WGS sequence"/>
</dbReference>
<dbReference type="SUPFAM" id="SSF109854">
    <property type="entry name" value="DinB/YfiT-like putative metalloenzymes"/>
    <property type="match status" value="1"/>
</dbReference>
<dbReference type="InterPro" id="IPR017517">
    <property type="entry name" value="Maleyloyr_isom"/>
</dbReference>
<dbReference type="GO" id="GO:0046872">
    <property type="term" value="F:metal ion binding"/>
    <property type="evidence" value="ECO:0007669"/>
    <property type="project" value="InterPro"/>
</dbReference>
<proteinExistence type="predicted"/>
<reference evidence="2 3" key="1">
    <citation type="submission" date="2014-07" db="EMBL/GenBank/DDBJ databases">
        <title>Biosystematic studies on Modestobacter strains isolated from extreme hyper-arid desert soil and from historic building.</title>
        <authorList>
            <person name="Bukarasam K."/>
            <person name="Bull A."/>
            <person name="Girard G."/>
            <person name="van Wezel G."/>
            <person name="Goodfellow M."/>
        </authorList>
    </citation>
    <scope>NUCLEOTIDE SEQUENCE [LARGE SCALE GENOMIC DNA]</scope>
    <source>
        <strain evidence="2 3">KNN45-2b</strain>
    </source>
</reference>
<dbReference type="InterPro" id="IPR034660">
    <property type="entry name" value="DinB/YfiT-like"/>
</dbReference>
<feature type="domain" description="Mycothiol-dependent maleylpyruvate isomerase metal-binding" evidence="1">
    <location>
        <begin position="12"/>
        <end position="103"/>
    </location>
</feature>
<protein>
    <recommendedName>
        <fullName evidence="1">Mycothiol-dependent maleylpyruvate isomerase metal-binding domain-containing protein</fullName>
    </recommendedName>
</protein>
<comment type="caution">
    <text evidence="2">The sequence shown here is derived from an EMBL/GenBank/DDBJ whole genome shotgun (WGS) entry which is preliminary data.</text>
</comment>
<organism evidence="2 3">
    <name type="scientific">Modestobacter caceresii</name>
    <dbReference type="NCBI Taxonomy" id="1522368"/>
    <lineage>
        <taxon>Bacteria</taxon>
        <taxon>Bacillati</taxon>
        <taxon>Actinomycetota</taxon>
        <taxon>Actinomycetes</taxon>
        <taxon>Geodermatophilales</taxon>
        <taxon>Geodermatophilaceae</taxon>
        <taxon>Modestobacter</taxon>
    </lineage>
</organism>
<dbReference type="InterPro" id="IPR024344">
    <property type="entry name" value="MDMPI_metal-binding"/>
</dbReference>
<dbReference type="EMBL" id="JPMX01000077">
    <property type="protein sequence ID" value="KGH45460.1"/>
    <property type="molecule type" value="Genomic_DNA"/>
</dbReference>
<dbReference type="STRING" id="1522368.IN07_17390"/>
<gene>
    <name evidence="2" type="ORF">IN07_17390</name>
</gene>
<dbReference type="NCBIfam" id="TIGR03083">
    <property type="entry name" value="maleylpyruvate isomerase family mycothiol-dependent enzyme"/>
    <property type="match status" value="1"/>
</dbReference>
<dbReference type="OrthoDB" id="5178565at2"/>
<dbReference type="Gene3D" id="1.20.120.450">
    <property type="entry name" value="dinb family like domain"/>
    <property type="match status" value="1"/>
</dbReference>
<evidence type="ECO:0000259" key="1">
    <source>
        <dbReference type="Pfam" id="PF11716"/>
    </source>
</evidence>
<dbReference type="Pfam" id="PF11716">
    <property type="entry name" value="MDMPI_N"/>
    <property type="match status" value="1"/>
</dbReference>
<evidence type="ECO:0000313" key="3">
    <source>
        <dbReference type="Proteomes" id="UP000029713"/>
    </source>
</evidence>
<evidence type="ECO:0000313" key="2">
    <source>
        <dbReference type="EMBL" id="KGH45460.1"/>
    </source>
</evidence>
<dbReference type="RefSeq" id="WP_036337521.1">
    <property type="nucleotide sequence ID" value="NZ_JPMX01000077.1"/>
</dbReference>
<accession>A0A098Y4U5</accession>
<keyword evidence="3" id="KW-1185">Reference proteome</keyword>